<keyword evidence="4 6" id="KW-0472">Membrane</keyword>
<comment type="subcellular location">
    <subcellularLocation>
        <location evidence="1">Membrane</location>
        <topology evidence="1">Multi-pass membrane protein</topology>
    </subcellularLocation>
</comment>
<feature type="transmembrane region" description="Helical" evidence="6">
    <location>
        <begin position="221"/>
        <end position="254"/>
    </location>
</feature>
<feature type="compositionally biased region" description="Polar residues" evidence="5">
    <location>
        <begin position="916"/>
        <end position="926"/>
    </location>
</feature>
<dbReference type="Proteomes" id="UP000002729">
    <property type="component" value="Unassembled WGS sequence"/>
</dbReference>
<dbReference type="GO" id="GO:0005230">
    <property type="term" value="F:extracellular ligand-gated monoatomic ion channel activity"/>
    <property type="evidence" value="ECO:0007669"/>
    <property type="project" value="InterPro"/>
</dbReference>
<dbReference type="Pfam" id="PF02931">
    <property type="entry name" value="Neur_chan_LBD"/>
    <property type="match status" value="1"/>
</dbReference>
<dbReference type="InterPro" id="IPR006202">
    <property type="entry name" value="Neur_chan_lig-bd"/>
</dbReference>
<dbReference type="InterPro" id="IPR036734">
    <property type="entry name" value="Neur_chan_lig-bd_sf"/>
</dbReference>
<dbReference type="RefSeq" id="XP_009037859.1">
    <property type="nucleotide sequence ID" value="XM_009039611.1"/>
</dbReference>
<dbReference type="eggNOG" id="KOG3643">
    <property type="taxonomic scope" value="Eukaryota"/>
</dbReference>
<feature type="compositionally biased region" description="Polar residues" evidence="5">
    <location>
        <begin position="873"/>
        <end position="891"/>
    </location>
</feature>
<keyword evidence="3 6" id="KW-1133">Transmembrane helix</keyword>
<dbReference type="Gene3D" id="2.70.170.10">
    <property type="entry name" value="Neurotransmitter-gated ion-channel ligand-binding domain"/>
    <property type="match status" value="1"/>
</dbReference>
<feature type="transmembrane region" description="Helical" evidence="6">
    <location>
        <begin position="169"/>
        <end position="189"/>
    </location>
</feature>
<feature type="region of interest" description="Disordered" evidence="5">
    <location>
        <begin position="350"/>
        <end position="378"/>
    </location>
</feature>
<evidence type="ECO:0000256" key="6">
    <source>
        <dbReference type="SAM" id="Phobius"/>
    </source>
</evidence>
<evidence type="ECO:0000313" key="8">
    <source>
        <dbReference type="EMBL" id="EGB07223.1"/>
    </source>
</evidence>
<evidence type="ECO:0000256" key="5">
    <source>
        <dbReference type="SAM" id="MobiDB-lite"/>
    </source>
</evidence>
<dbReference type="AlphaFoldDB" id="F0YC16"/>
<dbReference type="EMBL" id="GL833131">
    <property type="protein sequence ID" value="EGB07223.1"/>
    <property type="molecule type" value="Genomic_DNA"/>
</dbReference>
<accession>F0YC16</accession>
<evidence type="ECO:0000313" key="9">
    <source>
        <dbReference type="Proteomes" id="UP000002729"/>
    </source>
</evidence>
<keyword evidence="9" id="KW-1185">Reference proteome</keyword>
<gene>
    <name evidence="8" type="ORF">AURANDRAFT_64868</name>
</gene>
<feature type="transmembrane region" description="Helical" evidence="6">
    <location>
        <begin position="69"/>
        <end position="87"/>
    </location>
</feature>
<dbReference type="SUPFAM" id="SSF63712">
    <property type="entry name" value="Nicotinic receptor ligand binding domain-like"/>
    <property type="match status" value="1"/>
</dbReference>
<dbReference type="GO" id="GO:0004888">
    <property type="term" value="F:transmembrane signaling receptor activity"/>
    <property type="evidence" value="ECO:0007669"/>
    <property type="project" value="InterPro"/>
</dbReference>
<evidence type="ECO:0000256" key="3">
    <source>
        <dbReference type="ARBA" id="ARBA00022989"/>
    </source>
</evidence>
<feature type="transmembrane region" description="Helical" evidence="6">
    <location>
        <begin position="583"/>
        <end position="602"/>
    </location>
</feature>
<dbReference type="Gene3D" id="1.20.58.390">
    <property type="entry name" value="Neurotransmitter-gated ion-channel transmembrane domain"/>
    <property type="match status" value="1"/>
</dbReference>
<feature type="region of interest" description="Disordered" evidence="5">
    <location>
        <begin position="761"/>
        <end position="786"/>
    </location>
</feature>
<keyword evidence="2 6" id="KW-0812">Transmembrane</keyword>
<dbReference type="PANTHER" id="PTHR18945">
    <property type="entry name" value="NEUROTRANSMITTER GATED ION CHANNEL"/>
    <property type="match status" value="1"/>
</dbReference>
<feature type="compositionally biased region" description="Acidic residues" evidence="5">
    <location>
        <begin position="846"/>
        <end position="857"/>
    </location>
</feature>
<evidence type="ECO:0000256" key="4">
    <source>
        <dbReference type="ARBA" id="ARBA00023136"/>
    </source>
</evidence>
<evidence type="ECO:0000259" key="7">
    <source>
        <dbReference type="Pfam" id="PF02931"/>
    </source>
</evidence>
<feature type="transmembrane region" description="Helical" evidence="6">
    <location>
        <begin position="43"/>
        <end position="63"/>
    </location>
</feature>
<organism evidence="9">
    <name type="scientific">Aureococcus anophagefferens</name>
    <name type="common">Harmful bloom alga</name>
    <dbReference type="NCBI Taxonomy" id="44056"/>
    <lineage>
        <taxon>Eukaryota</taxon>
        <taxon>Sar</taxon>
        <taxon>Stramenopiles</taxon>
        <taxon>Ochrophyta</taxon>
        <taxon>Pelagophyceae</taxon>
        <taxon>Pelagomonadales</taxon>
        <taxon>Pelagomonadaceae</taxon>
        <taxon>Aureococcus</taxon>
    </lineage>
</organism>
<evidence type="ECO:0000256" key="1">
    <source>
        <dbReference type="ARBA" id="ARBA00004141"/>
    </source>
</evidence>
<feature type="transmembrane region" description="Helical" evidence="6">
    <location>
        <begin position="99"/>
        <end position="123"/>
    </location>
</feature>
<feature type="transmembrane region" description="Helical" evidence="6">
    <location>
        <begin position="641"/>
        <end position="663"/>
    </location>
</feature>
<feature type="transmembrane region" description="Helical" evidence="6">
    <location>
        <begin position="294"/>
        <end position="313"/>
    </location>
</feature>
<feature type="region of interest" description="Disordered" evidence="5">
    <location>
        <begin position="838"/>
        <end position="951"/>
    </location>
</feature>
<evidence type="ECO:0000256" key="2">
    <source>
        <dbReference type="ARBA" id="ARBA00022692"/>
    </source>
</evidence>
<dbReference type="KEGG" id="aaf:AURANDRAFT_64868"/>
<dbReference type="SUPFAM" id="SSF90112">
    <property type="entry name" value="Neurotransmitter-gated ion-channel transmembrane pore"/>
    <property type="match status" value="1"/>
</dbReference>
<dbReference type="GO" id="GO:0016020">
    <property type="term" value="C:membrane"/>
    <property type="evidence" value="ECO:0007669"/>
    <property type="project" value="UniProtKB-SubCell"/>
</dbReference>
<dbReference type="GeneID" id="20225048"/>
<name>F0YC16_AURAN</name>
<dbReference type="OrthoDB" id="203862at2759"/>
<dbReference type="InterPro" id="IPR036719">
    <property type="entry name" value="Neuro-gated_channel_TM_sf"/>
</dbReference>
<dbReference type="InterPro" id="IPR006201">
    <property type="entry name" value="Neur_channel"/>
</dbReference>
<proteinExistence type="predicted"/>
<dbReference type="InParanoid" id="F0YC16"/>
<feature type="transmembrane region" description="Helical" evidence="6">
    <location>
        <begin position="683"/>
        <end position="700"/>
    </location>
</feature>
<reference evidence="8 9" key="1">
    <citation type="journal article" date="2011" name="Proc. Natl. Acad. Sci. U.S.A.">
        <title>Niche of harmful alga Aureococcus anophagefferens revealed through ecogenomics.</title>
        <authorList>
            <person name="Gobler C.J."/>
            <person name="Berry D.L."/>
            <person name="Dyhrman S.T."/>
            <person name="Wilhelm S.W."/>
            <person name="Salamov A."/>
            <person name="Lobanov A.V."/>
            <person name="Zhang Y."/>
            <person name="Collier J.L."/>
            <person name="Wurch L.L."/>
            <person name="Kustka A.B."/>
            <person name="Dill B.D."/>
            <person name="Shah M."/>
            <person name="VerBerkmoes N.C."/>
            <person name="Kuo A."/>
            <person name="Terry A."/>
            <person name="Pangilinan J."/>
            <person name="Lindquist E.A."/>
            <person name="Lucas S."/>
            <person name="Paulsen I.T."/>
            <person name="Hattenrath-Lehmann T.K."/>
            <person name="Talmage S.C."/>
            <person name="Walker E.A."/>
            <person name="Koch F."/>
            <person name="Burson A.M."/>
            <person name="Marcoval M.A."/>
            <person name="Tang Y.Z."/>
            <person name="Lecleir G.R."/>
            <person name="Coyne K.J."/>
            <person name="Berg G.M."/>
            <person name="Bertrand E.M."/>
            <person name="Saito M.A."/>
            <person name="Gladyshev V.N."/>
            <person name="Grigoriev I.V."/>
        </authorList>
    </citation>
    <scope>NUCLEOTIDE SEQUENCE [LARGE SCALE GENOMIC DNA]</scope>
    <source>
        <strain evidence="9">CCMP 1984</strain>
    </source>
</reference>
<dbReference type="InterPro" id="IPR038050">
    <property type="entry name" value="Neuro_actylchol_rec"/>
</dbReference>
<sequence>MADREQPPWRDSITAIEVHAARVERKTRHLAGEMCKRVQPTRWLVFSAAPVLVLLALVAAVLALLDDRAFVVVHLLSKSWFGAFLYGRARLLYRKMRRSLGAAGAVNVVAVGVMFALSVAALARHDYRRLVFVGGGESGSRTSSYLAAPLRSREARRYVEGKGLELRSLAASCIVLADILVLALAQNLYAAPLKDAVRLASSAGMRDETAAYRAALKRHYALCALAVCSTCWVWCALVFFLIPVVVLLCFLFWWQYALWRTRTDALTALAALLSPSRPGAQAPPGRRWAKVAKIVALVVFGGVLAPLGVLALARGRTLRGRAAFVVADMWAHGALCHAFLRTRAGSTMTQWDSKAADEDQPSPKLGSPEARASERGSQRLKAAVRDHIEETRRVKRGKRIRVGYKINGIRNVNSIDCTFTIDFKVFYYWTDYRVKGRPKGTVVDIHEPDLFQPELIISNEAELSLTHWEFQVKDPKTGLLKLSEYYRGKLLIPNMSLHFFPFDVQNLRICIKPHKKTIDEVELHPLVDEMAIEHHARHEWRVIGSCTAMYATNPEHSTTGKVYSSLHIIVLVERESDWHIRMIMLPILLIAVCSLCCFAFGVDDIAGRMETAVALMLTNVATKFTITDYMPKVPYRTLCDFYLDVCFFCQFGVTLSNAAIFILYRALPKYAVTLPVVGGTHRVVHIANAACAALAAYVLLKLNAHTFFRLDAHRKDVEEWRKQALPASSPPAEHETDGVKLGNNGEATAAGRLRHLFAGAARPSGKSDRRVAPGQSSASLSVHMGAENLEPRGVDALPARKSPAMLLTPSNSKAFKSTPKIGSTGFAAESFKDYGDYMRDHGFDPADGDDDAGDDDNAPAPAPSGDAADDDLSVNTTAWSVAQPRTRTSGGKSAHVGENSGSYAFVRKAGGDASRGSLNNGSQPGSKANLDSAPGSNANLNKGASEAVLEA</sequence>
<protein>
    <recommendedName>
        <fullName evidence="7">Neurotransmitter-gated ion-channel ligand-binding domain-containing protein</fullName>
    </recommendedName>
</protein>
<feature type="domain" description="Neurotransmitter-gated ion-channel ligand-binding" evidence="7">
    <location>
        <begin position="399"/>
        <end position="575"/>
    </location>
</feature>